<feature type="domain" description="DUF7148" evidence="2">
    <location>
        <begin position="104"/>
        <end position="180"/>
    </location>
</feature>
<dbReference type="AlphaFoldDB" id="A0A6P5EB54"/>
<dbReference type="Proteomes" id="UP000515123">
    <property type="component" value="Linkage group 1"/>
</dbReference>
<proteinExistence type="predicted"/>
<sequence>MAVAANYLLTHLKCHHQASHSPLLGLIGNNGWVLSLSTGGSWMKPQRVASNAPPIASVKPPRASNEKTNIVSADNDDGNDGVSLGTMKLPSNIDVDRFEILLFQVDKVQGGVRLGFIKVDDGKTEVQVYIDCLVFPATESSGPIFQAVRKGPLKDQVPPGEPRIMRSLLQALQTSVEIAKV</sequence>
<dbReference type="GO" id="GO:0009535">
    <property type="term" value="C:chloroplast thylakoid membrane"/>
    <property type="evidence" value="ECO:0007669"/>
    <property type="project" value="TreeGrafter"/>
</dbReference>
<reference evidence="3" key="1">
    <citation type="journal article" date="2015" name="Nat. Genet.">
        <title>The pineapple genome and the evolution of CAM photosynthesis.</title>
        <authorList>
            <person name="Ming R."/>
            <person name="VanBuren R."/>
            <person name="Wai C.M."/>
            <person name="Tang H."/>
            <person name="Schatz M.C."/>
            <person name="Bowers J.E."/>
            <person name="Lyons E."/>
            <person name="Wang M.L."/>
            <person name="Chen J."/>
            <person name="Biggers E."/>
            <person name="Zhang J."/>
            <person name="Huang L."/>
            <person name="Zhang L."/>
            <person name="Miao W."/>
            <person name="Zhang J."/>
            <person name="Ye Z."/>
            <person name="Miao C."/>
            <person name="Lin Z."/>
            <person name="Wang H."/>
            <person name="Zhou H."/>
            <person name="Yim W.C."/>
            <person name="Priest H.D."/>
            <person name="Zheng C."/>
            <person name="Woodhouse M."/>
            <person name="Edger P.P."/>
            <person name="Guyot R."/>
            <person name="Guo H.B."/>
            <person name="Guo H."/>
            <person name="Zheng G."/>
            <person name="Singh R."/>
            <person name="Sharma A."/>
            <person name="Min X."/>
            <person name="Zheng Y."/>
            <person name="Lee H."/>
            <person name="Gurtowski J."/>
            <person name="Sedlazeck F.J."/>
            <person name="Harkess A."/>
            <person name="McKain M.R."/>
            <person name="Liao Z."/>
            <person name="Fang J."/>
            <person name="Liu J."/>
            <person name="Zhang X."/>
            <person name="Zhang Q."/>
            <person name="Hu W."/>
            <person name="Qin Y."/>
            <person name="Wang K."/>
            <person name="Chen L.Y."/>
            <person name="Shirley N."/>
            <person name="Lin Y.R."/>
            <person name="Liu L.Y."/>
            <person name="Hernandez A.G."/>
            <person name="Wright C.L."/>
            <person name="Bulone V."/>
            <person name="Tuskan G.A."/>
            <person name="Heath K."/>
            <person name="Zee F."/>
            <person name="Moore P.H."/>
            <person name="Sunkar R."/>
            <person name="Leebens-Mack J.H."/>
            <person name="Mockler T."/>
            <person name="Bennetzen J.L."/>
            <person name="Freeling M."/>
            <person name="Sankoff D."/>
            <person name="Paterson A.H."/>
            <person name="Zhu X."/>
            <person name="Yang X."/>
            <person name="Smith J.A."/>
            <person name="Cushman J.C."/>
            <person name="Paull R.E."/>
            <person name="Yu Q."/>
        </authorList>
    </citation>
    <scope>NUCLEOTIDE SEQUENCE [LARGE SCALE GENOMIC DNA]</scope>
    <source>
        <strain evidence="3">cv. F153</strain>
    </source>
</reference>
<gene>
    <name evidence="4" type="primary">LOC109703946</name>
</gene>
<evidence type="ECO:0000313" key="4">
    <source>
        <dbReference type="RefSeq" id="XP_020080357.1"/>
    </source>
</evidence>
<feature type="region of interest" description="Disordered" evidence="1">
    <location>
        <begin position="52"/>
        <end position="77"/>
    </location>
</feature>
<evidence type="ECO:0000313" key="3">
    <source>
        <dbReference type="Proteomes" id="UP000515123"/>
    </source>
</evidence>
<dbReference type="PANTHER" id="PTHR36352">
    <property type="entry name" value="EXPRESSED PROTEIN"/>
    <property type="match status" value="1"/>
</dbReference>
<evidence type="ECO:0000256" key="1">
    <source>
        <dbReference type="SAM" id="MobiDB-lite"/>
    </source>
</evidence>
<keyword evidence="3" id="KW-1185">Reference proteome</keyword>
<dbReference type="InterPro" id="IPR055572">
    <property type="entry name" value="DUF7148"/>
</dbReference>
<protein>
    <submittedName>
        <fullName evidence="4">Uncharacterized protein LOC109703946 isoform X2</fullName>
    </submittedName>
</protein>
<organism evidence="3 4">
    <name type="scientific">Ananas comosus</name>
    <name type="common">Pineapple</name>
    <name type="synonym">Ananas ananas</name>
    <dbReference type="NCBI Taxonomy" id="4615"/>
    <lineage>
        <taxon>Eukaryota</taxon>
        <taxon>Viridiplantae</taxon>
        <taxon>Streptophyta</taxon>
        <taxon>Embryophyta</taxon>
        <taxon>Tracheophyta</taxon>
        <taxon>Spermatophyta</taxon>
        <taxon>Magnoliopsida</taxon>
        <taxon>Liliopsida</taxon>
        <taxon>Poales</taxon>
        <taxon>Bromeliaceae</taxon>
        <taxon>Bromelioideae</taxon>
        <taxon>Ananas</taxon>
    </lineage>
</organism>
<dbReference type="OrthoDB" id="1930092at2759"/>
<dbReference type="RefSeq" id="XP_020080357.1">
    <property type="nucleotide sequence ID" value="XM_020224768.1"/>
</dbReference>
<dbReference type="GO" id="GO:0009570">
    <property type="term" value="C:chloroplast stroma"/>
    <property type="evidence" value="ECO:0007669"/>
    <property type="project" value="TreeGrafter"/>
</dbReference>
<name>A0A6P5EB54_ANACO</name>
<reference evidence="4" key="2">
    <citation type="submission" date="2025-08" db="UniProtKB">
        <authorList>
            <consortium name="RefSeq"/>
        </authorList>
    </citation>
    <scope>IDENTIFICATION</scope>
    <source>
        <tissue evidence="4">Leaf</tissue>
    </source>
</reference>
<dbReference type="Pfam" id="PF23650">
    <property type="entry name" value="DUF7148"/>
    <property type="match status" value="1"/>
</dbReference>
<dbReference type="GeneID" id="109703946"/>
<evidence type="ECO:0000259" key="2">
    <source>
        <dbReference type="Pfam" id="PF23650"/>
    </source>
</evidence>
<dbReference type="PANTHER" id="PTHR36352:SF1">
    <property type="entry name" value="EXPRESSED PROTEIN"/>
    <property type="match status" value="1"/>
</dbReference>
<accession>A0A6P5EB54</accession>